<evidence type="ECO:0000256" key="5">
    <source>
        <dbReference type="ARBA" id="ARBA00022792"/>
    </source>
</evidence>
<evidence type="ECO:0000256" key="9">
    <source>
        <dbReference type="RuleBase" id="RU363009"/>
    </source>
</evidence>
<dbReference type="Pfam" id="PF15884">
    <property type="entry name" value="QIL1"/>
    <property type="match status" value="1"/>
</dbReference>
<dbReference type="OrthoDB" id="5948578at2759"/>
<evidence type="ECO:0000313" key="10">
    <source>
        <dbReference type="Proteomes" id="UP001652642"/>
    </source>
</evidence>
<name>A0A6J0TQR5_9SAUR</name>
<comment type="subcellular location">
    <subcellularLocation>
        <location evidence="1 9">Mitochondrion inner membrane</location>
        <topology evidence="1 9">Single-pass membrane protein</topology>
    </subcellularLocation>
</comment>
<gene>
    <name evidence="11" type="primary">MICOS13</name>
</gene>
<dbReference type="PANTHER" id="PTHR31816:SF3">
    <property type="entry name" value="MICOS COMPLEX SUBUNIT MIC13"/>
    <property type="match status" value="1"/>
</dbReference>
<accession>A0A6J0TQR5</accession>
<evidence type="ECO:0000256" key="1">
    <source>
        <dbReference type="ARBA" id="ARBA00004434"/>
    </source>
</evidence>
<evidence type="ECO:0000256" key="3">
    <source>
        <dbReference type="ARBA" id="ARBA00018172"/>
    </source>
</evidence>
<keyword evidence="5 9" id="KW-0999">Mitochondrion inner membrane</keyword>
<keyword evidence="4" id="KW-0812">Transmembrane</keyword>
<dbReference type="PANTHER" id="PTHR31816">
    <property type="entry name" value="MICOS COMPLEX SUBUNIT MIC13"/>
    <property type="match status" value="1"/>
</dbReference>
<dbReference type="InterPro" id="IPR026769">
    <property type="entry name" value="Mic13"/>
</dbReference>
<evidence type="ECO:0000256" key="8">
    <source>
        <dbReference type="ARBA" id="ARBA00023136"/>
    </source>
</evidence>
<dbReference type="InParanoid" id="A0A6J0TQR5"/>
<dbReference type="GO" id="GO:0061617">
    <property type="term" value="C:MICOS complex"/>
    <property type="evidence" value="ECO:0007669"/>
    <property type="project" value="UniProtKB-UniRule"/>
</dbReference>
<keyword evidence="8" id="KW-0472">Membrane</keyword>
<evidence type="ECO:0000256" key="2">
    <source>
        <dbReference type="ARBA" id="ARBA00006771"/>
    </source>
</evidence>
<dbReference type="RefSeq" id="XP_020649863.2">
    <property type="nucleotide sequence ID" value="XM_020794204.2"/>
</dbReference>
<keyword evidence="10" id="KW-1185">Reference proteome</keyword>
<keyword evidence="6" id="KW-1133">Transmembrane helix</keyword>
<evidence type="ECO:0000256" key="7">
    <source>
        <dbReference type="ARBA" id="ARBA00023128"/>
    </source>
</evidence>
<evidence type="ECO:0000256" key="6">
    <source>
        <dbReference type="ARBA" id="ARBA00022989"/>
    </source>
</evidence>
<comment type="similarity">
    <text evidence="2 9">Belongs to the MICOS complex subunit Mic13 family.</text>
</comment>
<dbReference type="GO" id="GO:0044284">
    <property type="term" value="C:mitochondrial crista junction"/>
    <property type="evidence" value="ECO:0007669"/>
    <property type="project" value="TreeGrafter"/>
</dbReference>
<keyword evidence="7 9" id="KW-0496">Mitochondrion</keyword>
<comment type="subunit">
    <text evidence="9">Component of the mitochondrial contact site and cristae organizing system (MICOS) complex.</text>
</comment>
<proteinExistence type="inferred from homology"/>
<dbReference type="GeneID" id="110079277"/>
<dbReference type="GO" id="GO:0042407">
    <property type="term" value="P:cristae formation"/>
    <property type="evidence" value="ECO:0007669"/>
    <property type="project" value="TreeGrafter"/>
</dbReference>
<dbReference type="CTD" id="125988"/>
<reference evidence="11" key="1">
    <citation type="submission" date="2025-08" db="UniProtKB">
        <authorList>
            <consortium name="RefSeq"/>
        </authorList>
    </citation>
    <scope>IDENTIFICATION</scope>
</reference>
<dbReference type="Proteomes" id="UP001652642">
    <property type="component" value="Chromosome 7"/>
</dbReference>
<sequence>MTPRVVPLVKFLAKGALAGGAVYVVYDQGLLRGGEQGAQALRKAKEALPPALEEWVAYFGWQLPAVPKTEFSLCNSWNSGVRTIIGALSVAPTRAAEYTQYGWKYVKDLTK</sequence>
<protein>
    <recommendedName>
        <fullName evidence="3 9">MICOS complex subunit MIC13</fullName>
    </recommendedName>
</protein>
<comment type="function">
    <text evidence="9">Component of the MICOS complex, a large protein complex of the mitochondrial inner membrane that plays crucial roles in the maintenance of crista junctions, inner membrane architecture, and formation of contact sites to the outer membrane.</text>
</comment>
<dbReference type="KEGG" id="pvt:110079277"/>
<dbReference type="AlphaFoldDB" id="A0A6J0TQR5"/>
<evidence type="ECO:0000256" key="4">
    <source>
        <dbReference type="ARBA" id="ARBA00022692"/>
    </source>
</evidence>
<evidence type="ECO:0000313" key="11">
    <source>
        <dbReference type="RefSeq" id="XP_020649863.2"/>
    </source>
</evidence>
<organism evidence="10 11">
    <name type="scientific">Pogona vitticeps</name>
    <name type="common">central bearded dragon</name>
    <dbReference type="NCBI Taxonomy" id="103695"/>
    <lineage>
        <taxon>Eukaryota</taxon>
        <taxon>Metazoa</taxon>
        <taxon>Chordata</taxon>
        <taxon>Craniata</taxon>
        <taxon>Vertebrata</taxon>
        <taxon>Euteleostomi</taxon>
        <taxon>Lepidosauria</taxon>
        <taxon>Squamata</taxon>
        <taxon>Bifurcata</taxon>
        <taxon>Unidentata</taxon>
        <taxon>Episquamata</taxon>
        <taxon>Toxicofera</taxon>
        <taxon>Iguania</taxon>
        <taxon>Acrodonta</taxon>
        <taxon>Agamidae</taxon>
        <taxon>Amphibolurinae</taxon>
        <taxon>Pogona</taxon>
    </lineage>
</organism>